<dbReference type="Gene3D" id="3.40.50.1820">
    <property type="entry name" value="alpha/beta hydrolase"/>
    <property type="match status" value="1"/>
</dbReference>
<sequence>MTALEKAMQNAREEGIRFDYVQANGLRMHYARIGSGRPLVLLHGWPEFWIVFKPLMMLLKEDFELIVPDLRGCGFTGKPSPGPDKNAGAETHADDIADFTQQLGLENFGMVGGDLGAYVLQAFSLKYAERLRGAFYFCTPYPGLGSRYGQPDHLIEVWYQYFQQLPWAAELVGSSRENCKLYMSHFLNHWSGDNPAVFHDLLDIYSDMFMLNNNIQGGFDWYVSSAANRRKWLEGSLPKPPRITVPSRFLWGKRDPLIRPEWSDKLGEYFDNYTIDFADAGHFVHYEAPQICAREIRAFFGDSR</sequence>
<dbReference type="Proteomes" id="UP001617427">
    <property type="component" value="Unassembled WGS sequence"/>
</dbReference>
<dbReference type="InterPro" id="IPR000073">
    <property type="entry name" value="AB_hydrolase_1"/>
</dbReference>
<evidence type="ECO:0000313" key="4">
    <source>
        <dbReference type="Proteomes" id="UP001617427"/>
    </source>
</evidence>
<dbReference type="Pfam" id="PF12697">
    <property type="entry name" value="Abhydrolase_6"/>
    <property type="match status" value="1"/>
</dbReference>
<keyword evidence="1 3" id="KW-0378">Hydrolase</keyword>
<dbReference type="PANTHER" id="PTHR43329">
    <property type="entry name" value="EPOXIDE HYDROLASE"/>
    <property type="match status" value="1"/>
</dbReference>
<accession>A0ABW8EX87</accession>
<dbReference type="InterPro" id="IPR029058">
    <property type="entry name" value="AB_hydrolase_fold"/>
</dbReference>
<proteinExistence type="predicted"/>
<evidence type="ECO:0000256" key="1">
    <source>
        <dbReference type="ARBA" id="ARBA00022801"/>
    </source>
</evidence>
<dbReference type="GO" id="GO:0016787">
    <property type="term" value="F:hydrolase activity"/>
    <property type="evidence" value="ECO:0007669"/>
    <property type="project" value="UniProtKB-KW"/>
</dbReference>
<feature type="domain" description="AB hydrolase-1" evidence="2">
    <location>
        <begin position="39"/>
        <end position="294"/>
    </location>
</feature>
<evidence type="ECO:0000313" key="3">
    <source>
        <dbReference type="EMBL" id="MFJ3046063.1"/>
    </source>
</evidence>
<organism evidence="3 4">
    <name type="scientific">Herbaspirillum chlorophenolicum</name>
    <dbReference type="NCBI Taxonomy" id="211589"/>
    <lineage>
        <taxon>Bacteria</taxon>
        <taxon>Pseudomonadati</taxon>
        <taxon>Pseudomonadota</taxon>
        <taxon>Betaproteobacteria</taxon>
        <taxon>Burkholderiales</taxon>
        <taxon>Oxalobacteraceae</taxon>
        <taxon>Herbaspirillum</taxon>
    </lineage>
</organism>
<protein>
    <submittedName>
        <fullName evidence="3">Alpha/beta fold hydrolase</fullName>
    </submittedName>
</protein>
<dbReference type="SUPFAM" id="SSF53474">
    <property type="entry name" value="alpha/beta-Hydrolases"/>
    <property type="match status" value="1"/>
</dbReference>
<dbReference type="EMBL" id="JBIUZV010000004">
    <property type="protein sequence ID" value="MFJ3046063.1"/>
    <property type="molecule type" value="Genomic_DNA"/>
</dbReference>
<dbReference type="PRINTS" id="PR00412">
    <property type="entry name" value="EPOXHYDRLASE"/>
</dbReference>
<name>A0ABW8EX87_9BURK</name>
<keyword evidence="4" id="KW-1185">Reference proteome</keyword>
<dbReference type="RefSeq" id="WP_402699976.1">
    <property type="nucleotide sequence ID" value="NZ_JBIUZV010000004.1"/>
</dbReference>
<evidence type="ECO:0000259" key="2">
    <source>
        <dbReference type="Pfam" id="PF12697"/>
    </source>
</evidence>
<dbReference type="InterPro" id="IPR000639">
    <property type="entry name" value="Epox_hydrolase-like"/>
</dbReference>
<gene>
    <name evidence="3" type="ORF">ACIPEN_09540</name>
</gene>
<reference evidence="3 4" key="1">
    <citation type="submission" date="2024-10" db="EMBL/GenBank/DDBJ databases">
        <title>The Natural Products Discovery Center: Release of the First 8490 Sequenced Strains for Exploring Actinobacteria Biosynthetic Diversity.</title>
        <authorList>
            <person name="Kalkreuter E."/>
            <person name="Kautsar S.A."/>
            <person name="Yang D."/>
            <person name="Bader C.D."/>
            <person name="Teijaro C.N."/>
            <person name="Fluegel L."/>
            <person name="Davis C.M."/>
            <person name="Simpson J.R."/>
            <person name="Lauterbach L."/>
            <person name="Steele A.D."/>
            <person name="Gui C."/>
            <person name="Meng S."/>
            <person name="Li G."/>
            <person name="Viehrig K."/>
            <person name="Ye F."/>
            <person name="Su P."/>
            <person name="Kiefer A.F."/>
            <person name="Nichols A."/>
            <person name="Cepeda A.J."/>
            <person name="Yan W."/>
            <person name="Fan B."/>
            <person name="Jiang Y."/>
            <person name="Adhikari A."/>
            <person name="Zheng C.-J."/>
            <person name="Schuster L."/>
            <person name="Cowan T.M."/>
            <person name="Smanski M.J."/>
            <person name="Chevrette M.G."/>
            <person name="De Carvalho L.P.S."/>
            <person name="Shen B."/>
        </authorList>
    </citation>
    <scope>NUCLEOTIDE SEQUENCE [LARGE SCALE GENOMIC DNA]</scope>
    <source>
        <strain evidence="3 4">NPDC087045</strain>
    </source>
</reference>
<comment type="caution">
    <text evidence="3">The sequence shown here is derived from an EMBL/GenBank/DDBJ whole genome shotgun (WGS) entry which is preliminary data.</text>
</comment>